<dbReference type="SUPFAM" id="SSF55811">
    <property type="entry name" value="Nudix"/>
    <property type="match status" value="1"/>
</dbReference>
<dbReference type="PANTHER" id="PTHR21342:SF0">
    <property type="entry name" value="BIFUNCTIONAL NMN ADENYLYLTRANSFERASE_NUDIX HYDROLASE"/>
    <property type="match status" value="1"/>
</dbReference>
<evidence type="ECO:0000256" key="1">
    <source>
        <dbReference type="ARBA" id="ARBA00022679"/>
    </source>
</evidence>
<comment type="caution">
    <text evidence="4">The sequence shown here is derived from an EMBL/GenBank/DDBJ whole genome shotgun (WGS) entry which is preliminary data.</text>
</comment>
<dbReference type="RefSeq" id="WP_188254327.1">
    <property type="nucleotide sequence ID" value="NZ_JABVCF010000004.1"/>
</dbReference>
<gene>
    <name evidence="4" type="ORF">KEU06_08990</name>
</gene>
<dbReference type="PROSITE" id="PS51462">
    <property type="entry name" value="NUDIX"/>
    <property type="match status" value="1"/>
</dbReference>
<dbReference type="PANTHER" id="PTHR21342">
    <property type="entry name" value="PHOSPHOPANTETHEINE ADENYLYLTRANSFERASE"/>
    <property type="match status" value="1"/>
</dbReference>
<evidence type="ECO:0000313" key="5">
    <source>
        <dbReference type="Proteomes" id="UP000680348"/>
    </source>
</evidence>
<dbReference type="SUPFAM" id="SSF52374">
    <property type="entry name" value="Nucleotidylyl transferase"/>
    <property type="match status" value="1"/>
</dbReference>
<organism evidence="4 5">
    <name type="scientific">Pseudaminobacter soli</name>
    <name type="common">ex Zhang et al. 2022</name>
    <dbReference type="NCBI Taxonomy" id="2831468"/>
    <lineage>
        <taxon>Bacteria</taxon>
        <taxon>Pseudomonadati</taxon>
        <taxon>Pseudomonadota</taxon>
        <taxon>Alphaproteobacteria</taxon>
        <taxon>Hyphomicrobiales</taxon>
        <taxon>Phyllobacteriaceae</taxon>
        <taxon>Pseudaminobacter</taxon>
    </lineage>
</organism>
<keyword evidence="5" id="KW-1185">Reference proteome</keyword>
<dbReference type="GO" id="GO:0016779">
    <property type="term" value="F:nucleotidyltransferase activity"/>
    <property type="evidence" value="ECO:0007669"/>
    <property type="project" value="UniProtKB-KW"/>
</dbReference>
<reference evidence="4" key="1">
    <citation type="submission" date="2021-04" db="EMBL/GenBank/DDBJ databases">
        <title>Pseudaminobacter soli sp. nov., isolated from paddy soil contaminated by heavy metals.</title>
        <authorList>
            <person name="Zhang K."/>
        </authorList>
    </citation>
    <scope>NUCLEOTIDE SEQUENCE</scope>
    <source>
        <strain evidence="4">19-2017</strain>
    </source>
</reference>
<dbReference type="InterPro" id="IPR015797">
    <property type="entry name" value="NUDIX_hydrolase-like_dom_sf"/>
</dbReference>
<dbReference type="NCBIfam" id="TIGR00125">
    <property type="entry name" value="cyt_tran_rel"/>
    <property type="match status" value="1"/>
</dbReference>
<accession>A0A942DX25</accession>
<evidence type="ECO:0000256" key="2">
    <source>
        <dbReference type="ARBA" id="ARBA00022695"/>
    </source>
</evidence>
<dbReference type="InterPro" id="IPR004821">
    <property type="entry name" value="Cyt_trans-like"/>
</dbReference>
<dbReference type="InterPro" id="IPR014729">
    <property type="entry name" value="Rossmann-like_a/b/a_fold"/>
</dbReference>
<feature type="domain" description="Nudix hydrolase" evidence="3">
    <location>
        <begin position="194"/>
        <end position="337"/>
    </location>
</feature>
<keyword evidence="2 4" id="KW-0548">Nucleotidyltransferase</keyword>
<dbReference type="CDD" id="cd18873">
    <property type="entry name" value="NUDIX_NadM_like"/>
    <property type="match status" value="1"/>
</dbReference>
<dbReference type="Gene3D" id="3.40.50.620">
    <property type="entry name" value="HUPs"/>
    <property type="match status" value="1"/>
</dbReference>
<dbReference type="Pfam" id="PF01467">
    <property type="entry name" value="CTP_transf_like"/>
    <property type="match status" value="1"/>
</dbReference>
<protein>
    <submittedName>
        <fullName evidence="4">Bifunctional nicotinamide-nucleotide adenylyltransferase/Nudix hydroxylase</fullName>
    </submittedName>
</protein>
<dbReference type="AlphaFoldDB" id="A0A942DX25"/>
<keyword evidence="1" id="KW-0808">Transferase</keyword>
<evidence type="ECO:0000313" key="4">
    <source>
        <dbReference type="EMBL" id="MBS3648763.1"/>
    </source>
</evidence>
<evidence type="ECO:0000259" key="3">
    <source>
        <dbReference type="PROSITE" id="PS51462"/>
    </source>
</evidence>
<name>A0A942DX25_9HYPH</name>
<sequence length="337" mass="38688">MRTGVFIGRFQPFHCGHLQIVRESLSQLDKLLILVGSAGAARSTRNPWLFHERVQMISRTLSDEEIGRVEFLPICDYPSDERWIAEVRNSVNENAYGDDIVLVGYSKDQSSFYLKLFPDWGSLDIQSTRRTLDATTIRNAYFSFLKKIDATAMPAEVGQYLNDWVSSDFYWNLHYEHESISRYRRSWEAAPFPPTFITVDAVVVQSGHILLIRRGDYPGKGLLALPGGFIDQYERIRTAAVRELREETEIADGRGRIPPGRLDTYITESKVFDNPYRSTRGRTVTHAFLFRLPDAKPLWRVNGADDAESANWHPVDSLERGEFFEDHFSIIQDMLGL</sequence>
<dbReference type="InterPro" id="IPR000086">
    <property type="entry name" value="NUDIX_hydrolase_dom"/>
</dbReference>
<dbReference type="Pfam" id="PF00293">
    <property type="entry name" value="NUDIX"/>
    <property type="match status" value="1"/>
</dbReference>
<dbReference type="Proteomes" id="UP000680348">
    <property type="component" value="Unassembled WGS sequence"/>
</dbReference>
<dbReference type="EMBL" id="JAGWCR010000004">
    <property type="protein sequence ID" value="MBS3648763.1"/>
    <property type="molecule type" value="Genomic_DNA"/>
</dbReference>
<proteinExistence type="predicted"/>
<dbReference type="Gene3D" id="3.90.79.10">
    <property type="entry name" value="Nucleoside Triphosphate Pyrophosphohydrolase"/>
    <property type="match status" value="1"/>
</dbReference>